<evidence type="ECO:0000256" key="1">
    <source>
        <dbReference type="SAM" id="Phobius"/>
    </source>
</evidence>
<organism evidence="2 3">
    <name type="scientific">Aegilops tauschii subsp. strangulata</name>
    <name type="common">Goatgrass</name>
    <dbReference type="NCBI Taxonomy" id="200361"/>
    <lineage>
        <taxon>Eukaryota</taxon>
        <taxon>Viridiplantae</taxon>
        <taxon>Streptophyta</taxon>
        <taxon>Embryophyta</taxon>
        <taxon>Tracheophyta</taxon>
        <taxon>Spermatophyta</taxon>
        <taxon>Magnoliopsida</taxon>
        <taxon>Liliopsida</taxon>
        <taxon>Poales</taxon>
        <taxon>Poaceae</taxon>
        <taxon>BOP clade</taxon>
        <taxon>Pooideae</taxon>
        <taxon>Triticodae</taxon>
        <taxon>Triticeae</taxon>
        <taxon>Triticinae</taxon>
        <taxon>Aegilops</taxon>
    </lineage>
</organism>
<reference evidence="2" key="4">
    <citation type="submission" date="2019-03" db="UniProtKB">
        <authorList>
            <consortium name="EnsemblPlants"/>
        </authorList>
    </citation>
    <scope>IDENTIFICATION</scope>
</reference>
<accession>A0A453IVX3</accession>
<keyword evidence="1" id="KW-0472">Membrane</keyword>
<reference evidence="2" key="3">
    <citation type="journal article" date="2017" name="Nature">
        <title>Genome sequence of the progenitor of the wheat D genome Aegilops tauschii.</title>
        <authorList>
            <person name="Luo M.C."/>
            <person name="Gu Y.Q."/>
            <person name="Puiu D."/>
            <person name="Wang H."/>
            <person name="Twardziok S.O."/>
            <person name="Deal K.R."/>
            <person name="Huo N."/>
            <person name="Zhu T."/>
            <person name="Wang L."/>
            <person name="Wang Y."/>
            <person name="McGuire P.E."/>
            <person name="Liu S."/>
            <person name="Long H."/>
            <person name="Ramasamy R.K."/>
            <person name="Rodriguez J.C."/>
            <person name="Van S.L."/>
            <person name="Yuan L."/>
            <person name="Wang Z."/>
            <person name="Xia Z."/>
            <person name="Xiao L."/>
            <person name="Anderson O.D."/>
            <person name="Ouyang S."/>
            <person name="Liang Y."/>
            <person name="Zimin A.V."/>
            <person name="Pertea G."/>
            <person name="Qi P."/>
            <person name="Bennetzen J.L."/>
            <person name="Dai X."/>
            <person name="Dawson M.W."/>
            <person name="Muller H.G."/>
            <person name="Kugler K."/>
            <person name="Rivarola-Duarte L."/>
            <person name="Spannagl M."/>
            <person name="Mayer K.F.X."/>
            <person name="Lu F.H."/>
            <person name="Bevan M.W."/>
            <person name="Leroy P."/>
            <person name="Li P."/>
            <person name="You F.M."/>
            <person name="Sun Q."/>
            <person name="Liu Z."/>
            <person name="Lyons E."/>
            <person name="Wicker T."/>
            <person name="Salzberg S.L."/>
            <person name="Devos K.M."/>
            <person name="Dvorak J."/>
        </authorList>
    </citation>
    <scope>NUCLEOTIDE SEQUENCE [LARGE SCALE GENOMIC DNA]</scope>
    <source>
        <strain evidence="2">cv. AL8/78</strain>
    </source>
</reference>
<proteinExistence type="predicted"/>
<dbReference type="Proteomes" id="UP000015105">
    <property type="component" value="Chromosome 4D"/>
</dbReference>
<evidence type="ECO:0000313" key="3">
    <source>
        <dbReference type="Proteomes" id="UP000015105"/>
    </source>
</evidence>
<protein>
    <submittedName>
        <fullName evidence="2">Uncharacterized protein</fullName>
    </submittedName>
</protein>
<feature type="transmembrane region" description="Helical" evidence="1">
    <location>
        <begin position="64"/>
        <end position="85"/>
    </location>
</feature>
<reference evidence="3" key="1">
    <citation type="journal article" date="2014" name="Science">
        <title>Ancient hybridizations among the ancestral genomes of bread wheat.</title>
        <authorList>
            <consortium name="International Wheat Genome Sequencing Consortium,"/>
            <person name="Marcussen T."/>
            <person name="Sandve S.R."/>
            <person name="Heier L."/>
            <person name="Spannagl M."/>
            <person name="Pfeifer M."/>
            <person name="Jakobsen K.S."/>
            <person name="Wulff B.B."/>
            <person name="Steuernagel B."/>
            <person name="Mayer K.F."/>
            <person name="Olsen O.A."/>
        </authorList>
    </citation>
    <scope>NUCLEOTIDE SEQUENCE [LARGE SCALE GENOMIC DNA]</scope>
    <source>
        <strain evidence="3">cv. AL8/78</strain>
    </source>
</reference>
<name>A0A453IVX3_AEGTS</name>
<keyword evidence="1" id="KW-0812">Transmembrane</keyword>
<keyword evidence="3" id="KW-1185">Reference proteome</keyword>
<dbReference type="AlphaFoldDB" id="A0A453IVX3"/>
<keyword evidence="1" id="KW-1133">Transmembrane helix</keyword>
<dbReference type="EnsemblPlants" id="AET4Gv20701800.4">
    <property type="protein sequence ID" value="AET4Gv20701800.4"/>
    <property type="gene ID" value="AET4Gv20701800"/>
</dbReference>
<sequence length="89" mass="10363">MQQRKKILQKDPEKELVTRACVVLQRHPRHPEPNSSLPGNANMEIFLVSQPLFSSSPQLCCSHFIYWAILCFAATFEWMSFYNLLSFLC</sequence>
<evidence type="ECO:0000313" key="2">
    <source>
        <dbReference type="EnsemblPlants" id="AET4Gv20701800.4"/>
    </source>
</evidence>
<reference evidence="2" key="5">
    <citation type="journal article" date="2021" name="G3 (Bethesda)">
        <title>Aegilops tauschii genome assembly Aet v5.0 features greater sequence contiguity and improved annotation.</title>
        <authorList>
            <person name="Wang L."/>
            <person name="Zhu T."/>
            <person name="Rodriguez J.C."/>
            <person name="Deal K.R."/>
            <person name="Dubcovsky J."/>
            <person name="McGuire P.E."/>
            <person name="Lux T."/>
            <person name="Spannagl M."/>
            <person name="Mayer K.F.X."/>
            <person name="Baldrich P."/>
            <person name="Meyers B.C."/>
            <person name="Huo N."/>
            <person name="Gu Y.Q."/>
            <person name="Zhou H."/>
            <person name="Devos K.M."/>
            <person name="Bennetzen J.L."/>
            <person name="Unver T."/>
            <person name="Budak H."/>
            <person name="Gulick P.J."/>
            <person name="Galiba G."/>
            <person name="Kalapos B."/>
            <person name="Nelson D.R."/>
            <person name="Li P."/>
            <person name="You F.M."/>
            <person name="Luo M.C."/>
            <person name="Dvorak J."/>
        </authorList>
    </citation>
    <scope>NUCLEOTIDE SEQUENCE [LARGE SCALE GENOMIC DNA]</scope>
    <source>
        <strain evidence="2">cv. AL8/78</strain>
    </source>
</reference>
<dbReference type="Gramene" id="AET4Gv20701800.4">
    <property type="protein sequence ID" value="AET4Gv20701800.4"/>
    <property type="gene ID" value="AET4Gv20701800"/>
</dbReference>
<reference evidence="3" key="2">
    <citation type="journal article" date="2017" name="Nat. Plants">
        <title>The Aegilops tauschii genome reveals multiple impacts of transposons.</title>
        <authorList>
            <person name="Zhao G."/>
            <person name="Zou C."/>
            <person name="Li K."/>
            <person name="Wang K."/>
            <person name="Li T."/>
            <person name="Gao L."/>
            <person name="Zhang X."/>
            <person name="Wang H."/>
            <person name="Yang Z."/>
            <person name="Liu X."/>
            <person name="Jiang W."/>
            <person name="Mao L."/>
            <person name="Kong X."/>
            <person name="Jiao Y."/>
            <person name="Jia J."/>
        </authorList>
    </citation>
    <scope>NUCLEOTIDE SEQUENCE [LARGE SCALE GENOMIC DNA]</scope>
    <source>
        <strain evidence="3">cv. AL8/78</strain>
    </source>
</reference>